<name>A0AAD3CR81_9STRA</name>
<organism evidence="1 2">
    <name type="scientific">Chaetoceros tenuissimus</name>
    <dbReference type="NCBI Taxonomy" id="426638"/>
    <lineage>
        <taxon>Eukaryota</taxon>
        <taxon>Sar</taxon>
        <taxon>Stramenopiles</taxon>
        <taxon>Ochrophyta</taxon>
        <taxon>Bacillariophyta</taxon>
        <taxon>Coscinodiscophyceae</taxon>
        <taxon>Chaetocerotophycidae</taxon>
        <taxon>Chaetocerotales</taxon>
        <taxon>Chaetocerotaceae</taxon>
        <taxon>Chaetoceros</taxon>
    </lineage>
</organism>
<reference evidence="1 2" key="1">
    <citation type="journal article" date="2021" name="Sci. Rep.">
        <title>The genome of the diatom Chaetoceros tenuissimus carries an ancient integrated fragment of an extant virus.</title>
        <authorList>
            <person name="Hongo Y."/>
            <person name="Kimura K."/>
            <person name="Takaki Y."/>
            <person name="Yoshida Y."/>
            <person name="Baba S."/>
            <person name="Kobayashi G."/>
            <person name="Nagasaki K."/>
            <person name="Hano T."/>
            <person name="Tomaru Y."/>
        </authorList>
    </citation>
    <scope>NUCLEOTIDE SEQUENCE [LARGE SCALE GENOMIC DNA]</scope>
    <source>
        <strain evidence="1 2">NIES-3715</strain>
    </source>
</reference>
<proteinExistence type="predicted"/>
<dbReference type="Proteomes" id="UP001054902">
    <property type="component" value="Unassembled WGS sequence"/>
</dbReference>
<gene>
    <name evidence="1" type="ORF">CTEN210_07063</name>
</gene>
<sequence>MIKSYKKKDPPPNRVKPVPRSVIRQIAQIAFSGNSFNQHATADMIIIAFFFLLRPGEYSYSNTDSDPFLLADVQFWIGHQNGVRGEVIGLSCSGELYLCPVKALARRVIHLKQHNAAPNTPLCTYFCQERQRLVHVCPSDITNTLRTNVAALGPPLVSFHPMLAHAACELLVQMLCCAQMSILMSSVFLAAGDLMKCYDTFICKILNLCSNSVSAC</sequence>
<keyword evidence="2" id="KW-1185">Reference proteome</keyword>
<evidence type="ECO:0000313" key="1">
    <source>
        <dbReference type="EMBL" id="GFH50587.1"/>
    </source>
</evidence>
<comment type="caution">
    <text evidence="1">The sequence shown here is derived from an EMBL/GenBank/DDBJ whole genome shotgun (WGS) entry which is preliminary data.</text>
</comment>
<dbReference type="AlphaFoldDB" id="A0AAD3CR81"/>
<protein>
    <submittedName>
        <fullName evidence="1">Uncharacterized protein</fullName>
    </submittedName>
</protein>
<dbReference type="EMBL" id="BLLK01000040">
    <property type="protein sequence ID" value="GFH50587.1"/>
    <property type="molecule type" value="Genomic_DNA"/>
</dbReference>
<evidence type="ECO:0000313" key="2">
    <source>
        <dbReference type="Proteomes" id="UP001054902"/>
    </source>
</evidence>
<accession>A0AAD3CR81</accession>